<reference evidence="4 5" key="1">
    <citation type="submission" date="2017-03" db="EMBL/GenBank/DDBJ databases">
        <title>Isolation of Levoglucosan Utilizing Bacteria.</title>
        <authorList>
            <person name="Arya A.S."/>
        </authorList>
    </citation>
    <scope>NUCLEOTIDE SEQUENCE [LARGE SCALE GENOMIC DNA]</scope>
    <source>
        <strain evidence="4 5">MEC069</strain>
    </source>
</reference>
<dbReference type="Gene3D" id="3.30.420.40">
    <property type="match status" value="2"/>
</dbReference>
<dbReference type="OrthoDB" id="9796533at2"/>
<dbReference type="SUPFAM" id="SSF46785">
    <property type="entry name" value="Winged helix' DNA-binding domain"/>
    <property type="match status" value="1"/>
</dbReference>
<comment type="function">
    <text evidence="1">Transcriptional repressor of xylose-utilizing enzymes.</text>
</comment>
<dbReference type="Gene3D" id="1.10.10.10">
    <property type="entry name" value="Winged helix-like DNA-binding domain superfamily/Winged helix DNA-binding domain"/>
    <property type="match status" value="1"/>
</dbReference>
<evidence type="ECO:0000313" key="5">
    <source>
        <dbReference type="Proteomes" id="UP000298246"/>
    </source>
</evidence>
<gene>
    <name evidence="4" type="ORF">B5M42_10465</name>
</gene>
<evidence type="ECO:0000256" key="2">
    <source>
        <dbReference type="ARBA" id="ARBA00006479"/>
    </source>
</evidence>
<dbReference type="Pfam" id="PF00480">
    <property type="entry name" value="ROK"/>
    <property type="match status" value="1"/>
</dbReference>
<dbReference type="Proteomes" id="UP000298246">
    <property type="component" value="Unassembled WGS sequence"/>
</dbReference>
<dbReference type="InterPro" id="IPR036390">
    <property type="entry name" value="WH_DNA-bd_sf"/>
</dbReference>
<evidence type="ECO:0000256" key="3">
    <source>
        <dbReference type="ARBA" id="ARBA00022629"/>
    </source>
</evidence>
<dbReference type="PANTHER" id="PTHR18964:SF149">
    <property type="entry name" value="BIFUNCTIONAL UDP-N-ACETYLGLUCOSAMINE 2-EPIMERASE_N-ACETYLMANNOSAMINE KINASE"/>
    <property type="match status" value="1"/>
</dbReference>
<dbReference type="CDD" id="cd24076">
    <property type="entry name" value="ASKHA_ATPase_ROK_BsXylR-like"/>
    <property type="match status" value="1"/>
</dbReference>
<comment type="caution">
    <text evidence="4">The sequence shown here is derived from an EMBL/GenBank/DDBJ whole genome shotgun (WGS) entry which is preliminary data.</text>
</comment>
<dbReference type="PANTHER" id="PTHR18964">
    <property type="entry name" value="ROK (REPRESSOR, ORF, KINASE) FAMILY"/>
    <property type="match status" value="1"/>
</dbReference>
<comment type="similarity">
    <text evidence="2">Belongs to the ROK (NagC/XylR) family.</text>
</comment>
<dbReference type="GO" id="GO:0042732">
    <property type="term" value="P:D-xylose metabolic process"/>
    <property type="evidence" value="ECO:0007669"/>
    <property type="project" value="UniProtKB-KW"/>
</dbReference>
<organism evidence="4 5">
    <name type="scientific">Paenibacillus athensensis</name>
    <dbReference type="NCBI Taxonomy" id="1967502"/>
    <lineage>
        <taxon>Bacteria</taxon>
        <taxon>Bacillati</taxon>
        <taxon>Bacillota</taxon>
        <taxon>Bacilli</taxon>
        <taxon>Bacillales</taxon>
        <taxon>Paenibacillaceae</taxon>
        <taxon>Paenibacillus</taxon>
    </lineage>
</organism>
<proteinExistence type="inferred from homology"/>
<dbReference type="EMBL" id="MYFO01000011">
    <property type="protein sequence ID" value="TFE87974.1"/>
    <property type="molecule type" value="Genomic_DNA"/>
</dbReference>
<keyword evidence="5" id="KW-1185">Reference proteome</keyword>
<dbReference type="InterPro" id="IPR000600">
    <property type="entry name" value="ROK"/>
</dbReference>
<dbReference type="AlphaFoldDB" id="A0A4Y8Q2F0"/>
<keyword evidence="3" id="KW-0119">Carbohydrate metabolism</keyword>
<accession>A0A4Y8Q2F0</accession>
<name>A0A4Y8Q2F0_9BACL</name>
<protein>
    <submittedName>
        <fullName evidence="4">ROK family protein</fullName>
    </submittedName>
</protein>
<dbReference type="PROSITE" id="PS01125">
    <property type="entry name" value="ROK"/>
    <property type="match status" value="1"/>
</dbReference>
<dbReference type="SUPFAM" id="SSF53067">
    <property type="entry name" value="Actin-like ATPase domain"/>
    <property type="match status" value="1"/>
</dbReference>
<sequence>MKQTGDLNLVKKINKSIVLHHIRKDSPISRARIAEISGLTKATVSSLVNELIESKLAHEIGTGESSGGRKPMLLLFNGTAGYAIGIDLGVRYVHAVLTDLTGQIVQTYRVRHDNRDAGRALEALKSCVRELQAGAPASPYGIVGIGIGIPGVSDGEGRVLFAPNLGWPEGLPLQQQLEEAFGIPVAIDNEANAGAIGEKQFGAGQDSGHLVYVSIGTGIGAGLVMKGELYRGASGFSGELGHMSIQHDGSQCRCGSLGCWELYASESALLEQARLALGAETELEALLRLAEGGDETAIGLFERLGYYLGVGVGSIVNGYNPELVVLGGRLAAAERWLLRPLLAQLERRSLRLARSGVTVRFAELGDRSTVLGASSFAIAGFFASSSVTVAGSSYL</sequence>
<dbReference type="RefSeq" id="WP_134752495.1">
    <property type="nucleotide sequence ID" value="NZ_MYFO02000003.1"/>
</dbReference>
<keyword evidence="3" id="KW-0859">Xylose metabolism</keyword>
<evidence type="ECO:0000256" key="1">
    <source>
        <dbReference type="ARBA" id="ARBA00002486"/>
    </source>
</evidence>
<evidence type="ECO:0000313" key="4">
    <source>
        <dbReference type="EMBL" id="TFE87974.1"/>
    </source>
</evidence>
<dbReference type="InterPro" id="IPR043129">
    <property type="entry name" value="ATPase_NBD"/>
</dbReference>
<dbReference type="InterPro" id="IPR036388">
    <property type="entry name" value="WH-like_DNA-bd_sf"/>
</dbReference>
<dbReference type="InterPro" id="IPR049874">
    <property type="entry name" value="ROK_cs"/>
</dbReference>